<proteinExistence type="predicted"/>
<protein>
    <submittedName>
        <fullName evidence="2">Uncharacterized protein</fullName>
    </submittedName>
</protein>
<sequence>MPTNRPRVSPVNAPVAVNKPLGSPLDPTCTVTAEMDPASAKRVWTSTSAPPRRVAFAGSVKHATACVVAASIKSV</sequence>
<accession>A0A0F7L7Y4</accession>
<dbReference type="EMBL" id="KR029589">
    <property type="protein sequence ID" value="AKH47141.1"/>
    <property type="molecule type" value="Genomic_DNA"/>
</dbReference>
<reference evidence="2" key="1">
    <citation type="journal article" date="2015" name="Front. Microbiol.">
        <title>Combining genomic sequencing methods to explore viral diversity and reveal potential virus-host interactions.</title>
        <authorList>
            <person name="Chow C.E."/>
            <person name="Winget D.M."/>
            <person name="White R.A.III."/>
            <person name="Hallam S.J."/>
            <person name="Suttle C.A."/>
        </authorList>
    </citation>
    <scope>NUCLEOTIDE SEQUENCE</scope>
    <source>
        <strain evidence="2">Anoxic2_5</strain>
    </source>
</reference>
<name>A0A0F7L7Y4_9VIRU</name>
<feature type="region of interest" description="Disordered" evidence="1">
    <location>
        <begin position="1"/>
        <end position="24"/>
    </location>
</feature>
<organism evidence="2">
    <name type="scientific">uncultured marine virus</name>
    <dbReference type="NCBI Taxonomy" id="186617"/>
    <lineage>
        <taxon>Viruses</taxon>
        <taxon>environmental samples</taxon>
    </lineage>
</organism>
<evidence type="ECO:0000256" key="1">
    <source>
        <dbReference type="SAM" id="MobiDB-lite"/>
    </source>
</evidence>
<reference evidence="2" key="2">
    <citation type="submission" date="2015-03" db="EMBL/GenBank/DDBJ databases">
        <authorList>
            <person name="Chow C.-E.T."/>
            <person name="Winget D.M."/>
            <person name="White R.A.III."/>
            <person name="Hallam S.J."/>
            <person name="Suttle C.A."/>
        </authorList>
    </citation>
    <scope>NUCLEOTIDE SEQUENCE</scope>
    <source>
        <strain evidence="2">Anoxic2_5</strain>
    </source>
</reference>
<evidence type="ECO:0000313" key="2">
    <source>
        <dbReference type="EMBL" id="AKH47141.1"/>
    </source>
</evidence>